<feature type="region of interest" description="Disordered" evidence="1">
    <location>
        <begin position="453"/>
        <end position="524"/>
    </location>
</feature>
<evidence type="ECO:0000256" key="1">
    <source>
        <dbReference type="SAM" id="MobiDB-lite"/>
    </source>
</evidence>
<comment type="caution">
    <text evidence="3">The sequence shown here is derived from an EMBL/GenBank/DDBJ whole genome shotgun (WGS) entry which is preliminary data.</text>
</comment>
<protein>
    <recommendedName>
        <fullName evidence="2">DUF3631 domain-containing protein</fullName>
    </recommendedName>
</protein>
<accession>A0A1V2GZ70</accession>
<sequence length="524" mass="56546">MGHRPAHRHRHLAGGGVGMTEDNTTNRDRAAEANEIARLAALDPLDYDRERQAAADRLGCRVSTLDEMVRGVRPAEDAATGRGVALAVVEPWPEPVETEALLSALSAAIRAHVILPMAMADAVALWCAHSWVYSRFQHTPRLSVTSPAKRCGKSTLLDILRALCCRPLKADSISASGVFRTVEALSPLTLLIDEADSFLGENEELRGILNSGFEASGQVIRVVEVKDEHQPICFATFAPVALAGIGELPGTLEDRALPIVLQRKAASETVTRLRSPGARGRLHDLARKLVRWAQDRGPHLNADPAIPEELGDREADVSVPLVSIADDAGPVWAARGRKALREVFGRRAKEEGTLEAGALLLADIKATFAATRTDRLASDDLCRALADMEDRPWPEWKNGKPMSAPQLARALKPFGPRPGTIRLAAGATAKGYYADAFKLAWERYLPPETAKADETVTANRHTDTTEENCGFAAENDPSHGKTCDGLKSGNPQQKQSCDGVTAQNPPHRGKGYPQSGNGVWEGTL</sequence>
<evidence type="ECO:0000313" key="3">
    <source>
        <dbReference type="EMBL" id="ONG47969.1"/>
    </source>
</evidence>
<reference evidence="3 4" key="1">
    <citation type="submission" date="2016-10" db="EMBL/GenBank/DDBJ databases">
        <title>Draft Genome sequence of Roseomonas sp. strain M3.</title>
        <authorList>
            <person name="Subhash Y."/>
            <person name="Lee S."/>
        </authorList>
    </citation>
    <scope>NUCLEOTIDE SEQUENCE [LARGE SCALE GENOMIC DNA]</scope>
    <source>
        <strain evidence="3 4">M3</strain>
    </source>
</reference>
<evidence type="ECO:0000313" key="4">
    <source>
        <dbReference type="Proteomes" id="UP000188879"/>
    </source>
</evidence>
<feature type="compositionally biased region" description="Polar residues" evidence="1">
    <location>
        <begin position="489"/>
        <end position="504"/>
    </location>
</feature>
<dbReference type="AlphaFoldDB" id="A0A1V2GZ70"/>
<feature type="domain" description="DUF3631" evidence="2">
    <location>
        <begin position="261"/>
        <end position="444"/>
    </location>
</feature>
<dbReference type="Pfam" id="PF12307">
    <property type="entry name" value="DUF3631"/>
    <property type="match status" value="1"/>
</dbReference>
<dbReference type="OrthoDB" id="5959484at2"/>
<proteinExistence type="predicted"/>
<organism evidence="3 4">
    <name type="scientific">Teichococcus deserti</name>
    <dbReference type="NCBI Taxonomy" id="1817963"/>
    <lineage>
        <taxon>Bacteria</taxon>
        <taxon>Pseudomonadati</taxon>
        <taxon>Pseudomonadota</taxon>
        <taxon>Alphaproteobacteria</taxon>
        <taxon>Acetobacterales</taxon>
        <taxon>Roseomonadaceae</taxon>
        <taxon>Roseomonas</taxon>
    </lineage>
</organism>
<feature type="region of interest" description="Disordered" evidence="1">
    <location>
        <begin position="1"/>
        <end position="24"/>
    </location>
</feature>
<evidence type="ECO:0000259" key="2">
    <source>
        <dbReference type="Pfam" id="PF12307"/>
    </source>
</evidence>
<dbReference type="EMBL" id="MLCO01000255">
    <property type="protein sequence ID" value="ONG47969.1"/>
    <property type="molecule type" value="Genomic_DNA"/>
</dbReference>
<keyword evidence="4" id="KW-1185">Reference proteome</keyword>
<dbReference type="InterPro" id="IPR022081">
    <property type="entry name" value="DUF3631"/>
</dbReference>
<name>A0A1V2GZ70_9PROT</name>
<dbReference type="Proteomes" id="UP000188879">
    <property type="component" value="Unassembled WGS sequence"/>
</dbReference>
<gene>
    <name evidence="3" type="ORF">BKE38_22385</name>
</gene>
<feature type="compositionally biased region" description="Basic residues" evidence="1">
    <location>
        <begin position="1"/>
        <end position="12"/>
    </location>
</feature>
<feature type="compositionally biased region" description="Basic and acidic residues" evidence="1">
    <location>
        <begin position="453"/>
        <end position="464"/>
    </location>
</feature>